<reference evidence="2" key="1">
    <citation type="journal article" date="2019" name="Int. J. Syst. Evol. Microbiol.">
        <title>The Global Catalogue of Microorganisms (GCM) 10K type strain sequencing project: providing services to taxonomists for standard genome sequencing and annotation.</title>
        <authorList>
            <consortium name="The Broad Institute Genomics Platform"/>
            <consortium name="The Broad Institute Genome Sequencing Center for Infectious Disease"/>
            <person name="Wu L."/>
            <person name="Ma J."/>
        </authorList>
    </citation>
    <scope>NUCLEOTIDE SEQUENCE [LARGE SCALE GENOMIC DNA]</scope>
    <source>
        <strain evidence="2">CCUG 60525</strain>
    </source>
</reference>
<dbReference type="Proteomes" id="UP001597048">
    <property type="component" value="Unassembled WGS sequence"/>
</dbReference>
<sequence>MSHLLETPSAYEWIKSAVSRHSNNIFGKIVPAVVWIDAQDENGNMLVPLEPSELVSEINSEPYVLLNGHDPGKPIGQVIEGKLFVNQDGIRFVAAILGFYAGGDVLQFDKLGFDTKASVPSPKTLIELPNNARIQIGVDPREIEPLWIDQLTMNAEIQIERLTLSHNEANATIELIRVGLPYLALVWNPFVTAIGSEAGKATYAAFHSFCRSLIEALVERRNPVLDIQGYQNGCTVSFLFRGKDVNKSFAAHDALPKAAASAAQLITKLKERNMPAQQISYEFNKVGSVWYPSHAILEDGRIITDSMKLIAFDRLSAELSLGTTVSPLAEQIN</sequence>
<dbReference type="RefSeq" id="WP_379557044.1">
    <property type="nucleotide sequence ID" value="NZ_JBHTJS010000006.1"/>
</dbReference>
<organism evidence="1 2">
    <name type="scientific">Oceanisphaera ostreae</name>
    <dbReference type="NCBI Taxonomy" id="914151"/>
    <lineage>
        <taxon>Bacteria</taxon>
        <taxon>Pseudomonadati</taxon>
        <taxon>Pseudomonadota</taxon>
        <taxon>Gammaproteobacteria</taxon>
        <taxon>Aeromonadales</taxon>
        <taxon>Aeromonadaceae</taxon>
        <taxon>Oceanisphaera</taxon>
    </lineage>
</organism>
<evidence type="ECO:0000313" key="1">
    <source>
        <dbReference type="EMBL" id="MFD1007122.1"/>
    </source>
</evidence>
<proteinExistence type="predicted"/>
<accession>A0ABW3KDW0</accession>
<gene>
    <name evidence="1" type="ORF">ACFQ1C_02980</name>
</gene>
<evidence type="ECO:0008006" key="3">
    <source>
        <dbReference type="Google" id="ProtNLM"/>
    </source>
</evidence>
<dbReference type="EMBL" id="JBHTJS010000006">
    <property type="protein sequence ID" value="MFD1007122.1"/>
    <property type="molecule type" value="Genomic_DNA"/>
</dbReference>
<evidence type="ECO:0000313" key="2">
    <source>
        <dbReference type="Proteomes" id="UP001597048"/>
    </source>
</evidence>
<name>A0ABW3KDW0_9GAMM</name>
<protein>
    <recommendedName>
        <fullName evidence="3">Peptidase</fullName>
    </recommendedName>
</protein>
<keyword evidence="2" id="KW-1185">Reference proteome</keyword>
<comment type="caution">
    <text evidence="1">The sequence shown here is derived from an EMBL/GenBank/DDBJ whole genome shotgun (WGS) entry which is preliminary data.</text>
</comment>